<organism evidence="1">
    <name type="scientific">marine sediment metagenome</name>
    <dbReference type="NCBI Taxonomy" id="412755"/>
    <lineage>
        <taxon>unclassified sequences</taxon>
        <taxon>metagenomes</taxon>
        <taxon>ecological metagenomes</taxon>
    </lineage>
</organism>
<proteinExistence type="predicted"/>
<sequence length="54" mass="6222">MPGLLWRSIMRRRKPGRQRATALADGAKYHVKVTMDGRVYEERPDGRRRAGVKA</sequence>
<reference evidence="1" key="1">
    <citation type="journal article" date="2015" name="Nature">
        <title>Complex archaea that bridge the gap between prokaryotes and eukaryotes.</title>
        <authorList>
            <person name="Spang A."/>
            <person name="Saw J.H."/>
            <person name="Jorgensen S.L."/>
            <person name="Zaremba-Niedzwiedzka K."/>
            <person name="Martijn J."/>
            <person name="Lind A.E."/>
            <person name="van Eijk R."/>
            <person name="Schleper C."/>
            <person name="Guy L."/>
            <person name="Ettema T.J."/>
        </authorList>
    </citation>
    <scope>NUCLEOTIDE SEQUENCE</scope>
</reference>
<comment type="caution">
    <text evidence="1">The sequence shown here is derived from an EMBL/GenBank/DDBJ whole genome shotgun (WGS) entry which is preliminary data.</text>
</comment>
<evidence type="ECO:0000313" key="1">
    <source>
        <dbReference type="EMBL" id="KKM85938.1"/>
    </source>
</evidence>
<accession>A0A0F9KW37</accession>
<protein>
    <submittedName>
        <fullName evidence="1">Uncharacterized protein</fullName>
    </submittedName>
</protein>
<name>A0A0F9KW37_9ZZZZ</name>
<gene>
    <name evidence="1" type="ORF">LCGC14_1284030</name>
</gene>
<dbReference type="AlphaFoldDB" id="A0A0F9KW37"/>
<dbReference type="EMBL" id="LAZR01007332">
    <property type="protein sequence ID" value="KKM85938.1"/>
    <property type="molecule type" value="Genomic_DNA"/>
</dbReference>